<protein>
    <submittedName>
        <fullName evidence="1">Uncharacterized protein</fullName>
    </submittedName>
</protein>
<name>N6U740_9HYPH</name>
<keyword evidence="2" id="KW-1185">Reference proteome</keyword>
<dbReference type="Proteomes" id="UP000012429">
    <property type="component" value="Unassembled WGS sequence"/>
</dbReference>
<dbReference type="EMBL" id="AQHN01000072">
    <property type="protein sequence ID" value="ENN86053.1"/>
    <property type="molecule type" value="Genomic_DNA"/>
</dbReference>
<dbReference type="PATRIC" id="fig|363754.4.peg.4010"/>
<sequence>MAFEAWDLEPYNLALTIAHAEKGAYQLEKAMQELFERDIRSGWTRNFEAAVKLFDEEFGQDKGDWTRQAFVNGCNGISWDISDLDGTEYVGSGETDALALCCAMVRAKLNDQRHCF</sequence>
<reference evidence="1 2" key="1">
    <citation type="journal article" date="2012" name="BMC Genomics">
        <title>Genomic basis of broad host range and environmental adaptability of Rhizobium tropici CIAT 899 and Rhizobium sp. PRF 81 which are used in inoculants for common bean (Phaseolus vulgaris L.).</title>
        <authorList>
            <person name="Ormeno-Orrillo E."/>
            <person name="Menna P."/>
            <person name="Almeida L.G."/>
            <person name="Ollero F.J."/>
            <person name="Nicolas M.F."/>
            <person name="Pains Rodrigues E."/>
            <person name="Shigueyoshi Nakatani A."/>
            <person name="Silva Batista J.S."/>
            <person name="Oliveira Chueire L.M."/>
            <person name="Souza R.C."/>
            <person name="Ribeiro Vasconcelos A.T."/>
            <person name="Megias M."/>
            <person name="Hungria M."/>
            <person name="Martinez-Romero E."/>
        </authorList>
    </citation>
    <scope>NUCLEOTIDE SEQUENCE [LARGE SCALE GENOMIC DNA]</scope>
    <source>
        <strain evidence="1 2">PRF 81</strain>
    </source>
</reference>
<accession>N6U740</accession>
<gene>
    <name evidence="1" type="ORF">RHSP_31873</name>
</gene>
<evidence type="ECO:0000313" key="2">
    <source>
        <dbReference type="Proteomes" id="UP000012429"/>
    </source>
</evidence>
<evidence type="ECO:0000313" key="1">
    <source>
        <dbReference type="EMBL" id="ENN86053.1"/>
    </source>
</evidence>
<dbReference type="AlphaFoldDB" id="N6U740"/>
<proteinExistence type="predicted"/>
<comment type="caution">
    <text evidence="1">The sequence shown here is derived from an EMBL/GenBank/DDBJ whole genome shotgun (WGS) entry which is preliminary data.</text>
</comment>
<organism evidence="1 2">
    <name type="scientific">Rhizobium freirei PRF 81</name>
    <dbReference type="NCBI Taxonomy" id="363754"/>
    <lineage>
        <taxon>Bacteria</taxon>
        <taxon>Pseudomonadati</taxon>
        <taxon>Pseudomonadota</taxon>
        <taxon>Alphaproteobacteria</taxon>
        <taxon>Hyphomicrobiales</taxon>
        <taxon>Rhizobiaceae</taxon>
        <taxon>Rhizobium/Agrobacterium group</taxon>
        <taxon>Rhizobium</taxon>
    </lineage>
</organism>